<dbReference type="EMBL" id="RXOL01000002">
    <property type="protein sequence ID" value="RVQ67534.1"/>
    <property type="molecule type" value="Genomic_DNA"/>
</dbReference>
<name>A0A437GXW5_9SPHN</name>
<comment type="caution">
    <text evidence="2">The sequence shown here is derived from an EMBL/GenBank/DDBJ whole genome shotgun (WGS) entry which is preliminary data.</text>
</comment>
<dbReference type="Proteomes" id="UP000283003">
    <property type="component" value="Unassembled WGS sequence"/>
</dbReference>
<dbReference type="GO" id="GO:0006751">
    <property type="term" value="P:glutathione catabolic process"/>
    <property type="evidence" value="ECO:0007669"/>
    <property type="project" value="InterPro"/>
</dbReference>
<keyword evidence="1" id="KW-0456">Lyase</keyword>
<dbReference type="InterPro" id="IPR006840">
    <property type="entry name" value="ChaC"/>
</dbReference>
<evidence type="ECO:0000313" key="2">
    <source>
        <dbReference type="EMBL" id="RVQ67534.1"/>
    </source>
</evidence>
<dbReference type="Pfam" id="PF04752">
    <property type="entry name" value="ChaC"/>
    <property type="match status" value="1"/>
</dbReference>
<protein>
    <recommendedName>
        <fullName evidence="4">Gamma-glutamylcyclotransferase</fullName>
    </recommendedName>
</protein>
<keyword evidence="3" id="KW-1185">Reference proteome</keyword>
<dbReference type="OrthoDB" id="9809847at2"/>
<evidence type="ECO:0000313" key="3">
    <source>
        <dbReference type="Proteomes" id="UP000283003"/>
    </source>
</evidence>
<sequence>MADLSDTPERLLSRAKIGIADVSDSEPAGQLRATNSDVQVTTAAFCSRHQTYELQSATLRQNDEMPSTLPKIIPAFHGIFYKFWAGTTSYTKTYRCTKNGGNRMWVFGYGSLMWDNWQTSYGGANGVLATLKGYERSFNKASKVNWGAIPHLVPP</sequence>
<dbReference type="InterPro" id="IPR013024">
    <property type="entry name" value="GGCT-like"/>
</dbReference>
<reference evidence="2 3" key="1">
    <citation type="submission" date="2018-12" db="EMBL/GenBank/DDBJ databases">
        <title>Croceicoccus ponticola sp. nov., a lipolytic bacterium isolated from seawater.</title>
        <authorList>
            <person name="Yoon J.-H."/>
        </authorList>
    </citation>
    <scope>NUCLEOTIDE SEQUENCE [LARGE SCALE GENOMIC DNA]</scope>
    <source>
        <strain evidence="2 3">GM-16</strain>
    </source>
</reference>
<organism evidence="2 3">
    <name type="scientific">Croceicoccus ponticola</name>
    <dbReference type="NCBI Taxonomy" id="2217664"/>
    <lineage>
        <taxon>Bacteria</taxon>
        <taxon>Pseudomonadati</taxon>
        <taxon>Pseudomonadota</taxon>
        <taxon>Alphaproteobacteria</taxon>
        <taxon>Sphingomonadales</taxon>
        <taxon>Erythrobacteraceae</taxon>
        <taxon>Croceicoccus</taxon>
    </lineage>
</organism>
<accession>A0A437GXW5</accession>
<gene>
    <name evidence="2" type="ORF">EKN06_06125</name>
</gene>
<dbReference type="CDD" id="cd06661">
    <property type="entry name" value="GGCT_like"/>
    <property type="match status" value="1"/>
</dbReference>
<proteinExistence type="predicted"/>
<dbReference type="AlphaFoldDB" id="A0A437GXW5"/>
<evidence type="ECO:0000256" key="1">
    <source>
        <dbReference type="ARBA" id="ARBA00023239"/>
    </source>
</evidence>
<evidence type="ECO:0008006" key="4">
    <source>
        <dbReference type="Google" id="ProtNLM"/>
    </source>
</evidence>
<dbReference type="GO" id="GO:0061928">
    <property type="term" value="F:glutathione specific gamma-glutamylcyclotransferase activity"/>
    <property type="evidence" value="ECO:0007669"/>
    <property type="project" value="InterPro"/>
</dbReference>